<evidence type="ECO:0000256" key="1">
    <source>
        <dbReference type="ARBA" id="ARBA00004123"/>
    </source>
</evidence>
<dbReference type="GeneID" id="19902421"/>
<evidence type="ECO:0008006" key="5">
    <source>
        <dbReference type="Google" id="ProtNLM"/>
    </source>
</evidence>
<dbReference type="EMBL" id="JH767576">
    <property type="protein sequence ID" value="EON65868.1"/>
    <property type="molecule type" value="Genomic_DNA"/>
</dbReference>
<dbReference type="RefSeq" id="XP_007781185.1">
    <property type="nucleotide sequence ID" value="XM_007782995.1"/>
</dbReference>
<dbReference type="GO" id="GO:0005634">
    <property type="term" value="C:nucleus"/>
    <property type="evidence" value="ECO:0007669"/>
    <property type="project" value="UniProtKB-SubCell"/>
</dbReference>
<organism evidence="3 4">
    <name type="scientific">Coniosporium apollinis (strain CBS 100218)</name>
    <name type="common">Rock-inhabiting black yeast</name>
    <dbReference type="NCBI Taxonomy" id="1168221"/>
    <lineage>
        <taxon>Eukaryota</taxon>
        <taxon>Fungi</taxon>
        <taxon>Dikarya</taxon>
        <taxon>Ascomycota</taxon>
        <taxon>Pezizomycotina</taxon>
        <taxon>Dothideomycetes</taxon>
        <taxon>Dothideomycetes incertae sedis</taxon>
        <taxon>Coniosporium</taxon>
    </lineage>
</organism>
<dbReference type="HOGENOM" id="CLU_008719_1_0_1"/>
<dbReference type="GO" id="GO:0045944">
    <property type="term" value="P:positive regulation of transcription by RNA polymerase II"/>
    <property type="evidence" value="ECO:0007669"/>
    <property type="project" value="TreeGrafter"/>
</dbReference>
<proteinExistence type="predicted"/>
<dbReference type="STRING" id="1168221.R7YVJ4"/>
<dbReference type="InterPro" id="IPR021858">
    <property type="entry name" value="Fun_TF"/>
</dbReference>
<evidence type="ECO:0000256" key="2">
    <source>
        <dbReference type="ARBA" id="ARBA00023242"/>
    </source>
</evidence>
<dbReference type="eggNOG" id="ENOG502QV4K">
    <property type="taxonomic scope" value="Eukaryota"/>
</dbReference>
<dbReference type="OrthoDB" id="4525710at2759"/>
<dbReference type="AlphaFoldDB" id="R7YVJ4"/>
<evidence type="ECO:0000313" key="3">
    <source>
        <dbReference type="EMBL" id="EON65868.1"/>
    </source>
</evidence>
<comment type="subcellular location">
    <subcellularLocation>
        <location evidence="1">Nucleus</location>
    </subcellularLocation>
</comment>
<evidence type="ECO:0000313" key="4">
    <source>
        <dbReference type="Proteomes" id="UP000016924"/>
    </source>
</evidence>
<dbReference type="GO" id="GO:0000976">
    <property type="term" value="F:transcription cis-regulatory region binding"/>
    <property type="evidence" value="ECO:0007669"/>
    <property type="project" value="TreeGrafter"/>
</dbReference>
<accession>R7YVJ4</accession>
<dbReference type="OMA" id="INASHCV"/>
<protein>
    <recommendedName>
        <fullName evidence="5">Transcription factor domain-containing protein</fullName>
    </recommendedName>
</protein>
<reference evidence="4" key="1">
    <citation type="submission" date="2012-06" db="EMBL/GenBank/DDBJ databases">
        <title>The genome sequence of Coniosporium apollinis CBS 100218.</title>
        <authorList>
            <consortium name="The Broad Institute Genome Sequencing Platform"/>
            <person name="Cuomo C."/>
            <person name="Gorbushina A."/>
            <person name="Noack S."/>
            <person name="Walker B."/>
            <person name="Young S.K."/>
            <person name="Zeng Q."/>
            <person name="Gargeya S."/>
            <person name="Fitzgerald M."/>
            <person name="Haas B."/>
            <person name="Abouelleil A."/>
            <person name="Alvarado L."/>
            <person name="Arachchi H.M."/>
            <person name="Berlin A.M."/>
            <person name="Chapman S.B."/>
            <person name="Goldberg J."/>
            <person name="Griggs A."/>
            <person name="Gujja S."/>
            <person name="Hansen M."/>
            <person name="Howarth C."/>
            <person name="Imamovic A."/>
            <person name="Larimer J."/>
            <person name="McCowan C."/>
            <person name="Montmayeur A."/>
            <person name="Murphy C."/>
            <person name="Neiman D."/>
            <person name="Pearson M."/>
            <person name="Priest M."/>
            <person name="Roberts A."/>
            <person name="Saif S."/>
            <person name="Shea T."/>
            <person name="Sisk P."/>
            <person name="Sykes S."/>
            <person name="Wortman J."/>
            <person name="Nusbaum C."/>
            <person name="Birren B."/>
        </authorList>
    </citation>
    <scope>NUCLEOTIDE SEQUENCE [LARGE SCALE GENOMIC DNA]</scope>
    <source>
        <strain evidence="4">CBS 100218</strain>
    </source>
</reference>
<dbReference type="PANTHER" id="PTHR37534:SF25">
    <property type="entry name" value="ZN(II)2CYS6 TRANSCRIPTION FACTOR (EUROFUNG)"/>
    <property type="match status" value="1"/>
</dbReference>
<dbReference type="GO" id="GO:0003700">
    <property type="term" value="F:DNA-binding transcription factor activity"/>
    <property type="evidence" value="ECO:0007669"/>
    <property type="project" value="TreeGrafter"/>
</dbReference>
<keyword evidence="2" id="KW-0539">Nucleus</keyword>
<name>R7YVJ4_CONA1</name>
<keyword evidence="4" id="KW-1185">Reference proteome</keyword>
<dbReference type="Proteomes" id="UP000016924">
    <property type="component" value="Unassembled WGS sequence"/>
</dbReference>
<dbReference type="CDD" id="cd12148">
    <property type="entry name" value="fungal_TF_MHR"/>
    <property type="match status" value="1"/>
</dbReference>
<gene>
    <name evidence="3" type="ORF">W97_05110</name>
</gene>
<dbReference type="Pfam" id="PF11951">
    <property type="entry name" value="Fungal_trans_2"/>
    <property type="match status" value="1"/>
</dbReference>
<dbReference type="PANTHER" id="PTHR37534">
    <property type="entry name" value="TRANSCRIPTIONAL ACTIVATOR PROTEIN UGA3"/>
    <property type="match status" value="1"/>
</dbReference>
<sequence length="355" mass="39733">MHLGRWLDCTDASRQFTLKIPALVKTSPILLHAVISFAARHLGDNDAAQQAHDRCIELLIPLLNSDSVANDDLLLCAIVILRVFEQLNVTVTGSDQERHLAGCLALLRASQGREVDPSAPGLRQAAFWVYMRQCLYNACVNQQPPNVDLNIILSPIPAGSDPIGDLRRETAWANTMTWICATIIQFCFGSGFQEPCGRMKKWEEFSDAVESWMRNRPGTFDPIWCSDPVVGSSNPFPEFWFTADWHVMAFGFYHLACMLLIIYKPTPKFAVRSVRASPRETDIQIMSHARAICGVAPSTVPSLITLCHTVFIWGPLMTDQAERNGVIVLLEGTEKAHAWPTAWIINSLKEEWTIE</sequence>